<evidence type="ECO:0000256" key="2">
    <source>
        <dbReference type="SAM" id="Phobius"/>
    </source>
</evidence>
<proteinExistence type="predicted"/>
<dbReference type="RefSeq" id="WP_316510681.1">
    <property type="nucleotide sequence ID" value="NZ_OY726395.1"/>
</dbReference>
<reference evidence="3 4" key="1">
    <citation type="submission" date="2023-08" db="EMBL/GenBank/DDBJ databases">
        <authorList>
            <person name="Folkvardsen B D."/>
            <person name="Norman A."/>
        </authorList>
    </citation>
    <scope>NUCLEOTIDE SEQUENCE [LARGE SCALE GENOMIC DNA]</scope>
    <source>
        <strain evidence="3 4">Mu0050</strain>
    </source>
</reference>
<organism evidence="3 4">
    <name type="scientific">[Mycobacterium] wendilense</name>
    <dbReference type="NCBI Taxonomy" id="3064284"/>
    <lineage>
        <taxon>Bacteria</taxon>
        <taxon>Bacillati</taxon>
        <taxon>Actinomycetota</taxon>
        <taxon>Actinomycetes</taxon>
        <taxon>Mycobacteriales</taxon>
        <taxon>Mycobacteriaceae</taxon>
        <taxon>Mycolicibacter</taxon>
    </lineage>
</organism>
<keyword evidence="2" id="KW-0812">Transmembrane</keyword>
<evidence type="ECO:0000313" key="4">
    <source>
        <dbReference type="Proteomes" id="UP001190466"/>
    </source>
</evidence>
<evidence type="ECO:0000256" key="1">
    <source>
        <dbReference type="SAM" id="MobiDB-lite"/>
    </source>
</evidence>
<feature type="transmembrane region" description="Helical" evidence="2">
    <location>
        <begin position="130"/>
        <end position="150"/>
    </location>
</feature>
<dbReference type="Gene3D" id="2.60.40.2880">
    <property type="entry name" value="MmpS1-5, C-terminal soluble domain"/>
    <property type="match status" value="1"/>
</dbReference>
<dbReference type="InterPro" id="IPR038468">
    <property type="entry name" value="MmpS_C"/>
</dbReference>
<feature type="region of interest" description="Disordered" evidence="1">
    <location>
        <begin position="153"/>
        <end position="180"/>
    </location>
</feature>
<dbReference type="Proteomes" id="UP001190466">
    <property type="component" value="Chromosome"/>
</dbReference>
<evidence type="ECO:0008006" key="5">
    <source>
        <dbReference type="Google" id="ProtNLM"/>
    </source>
</evidence>
<sequence length="311" mass="32594">MPTTGDAMNKPYWSGGRSRGGNTYADDADQVSHDDHAGTGDTGAPSHATSSYESSSYGSSSYGSSSYERPSYASASYGESPPGGSSYQSHSYGSDYDTGDTELLDYEGYPGSEDDEDYGAYEYRDTRWRWIAGAAAAVLFIAVVAIATVLGNDSATSTSSTEAATDTTAPVQDAAPSTAPRTVIATPGAELAPETVVTVTPTPTAVHPAPEPPPPPVEVPAPDRTITYTVTGERQLFDVVTIIYTDEQGFPRTEINAALPWTRTVALNPGVQTQSVTATSVTGRLNCSITDGNGETLLAQNNNTLITTCTR</sequence>
<feature type="compositionally biased region" description="Pro residues" evidence="1">
    <location>
        <begin position="209"/>
        <end position="219"/>
    </location>
</feature>
<name>A0ABN9P562_9MYCO</name>
<protein>
    <recommendedName>
        <fullName evidence="5">MmpS3 protein</fullName>
    </recommendedName>
</protein>
<dbReference type="EMBL" id="OY726395">
    <property type="protein sequence ID" value="CAJ1584711.1"/>
    <property type="molecule type" value="Genomic_DNA"/>
</dbReference>
<keyword evidence="2" id="KW-0472">Membrane</keyword>
<accession>A0ABN9P562</accession>
<feature type="compositionally biased region" description="Low complexity" evidence="1">
    <location>
        <begin position="153"/>
        <end position="169"/>
    </location>
</feature>
<feature type="region of interest" description="Disordered" evidence="1">
    <location>
        <begin position="1"/>
        <end position="117"/>
    </location>
</feature>
<keyword evidence="2" id="KW-1133">Transmembrane helix</keyword>
<evidence type="ECO:0000313" key="3">
    <source>
        <dbReference type="EMBL" id="CAJ1584711.1"/>
    </source>
</evidence>
<feature type="compositionally biased region" description="Low complexity" evidence="1">
    <location>
        <begin position="50"/>
        <end position="96"/>
    </location>
</feature>
<feature type="region of interest" description="Disordered" evidence="1">
    <location>
        <begin position="202"/>
        <end position="221"/>
    </location>
</feature>
<keyword evidence="4" id="KW-1185">Reference proteome</keyword>
<gene>
    <name evidence="3" type="ORF">MU0050_003338</name>
</gene>